<dbReference type="OrthoDB" id="165382at2759"/>
<dbReference type="GO" id="GO:0016020">
    <property type="term" value="C:membrane"/>
    <property type="evidence" value="ECO:0007669"/>
    <property type="project" value="UniProtKB-SubCell"/>
</dbReference>
<dbReference type="AlphaFoldDB" id="U6GG10"/>
<evidence type="ECO:0008006" key="9">
    <source>
        <dbReference type="Google" id="ProtNLM"/>
    </source>
</evidence>
<dbReference type="VEuPathDB" id="ToxoDB:EAH_00040360"/>
<evidence type="ECO:0000256" key="3">
    <source>
        <dbReference type="ARBA" id="ARBA00022989"/>
    </source>
</evidence>
<feature type="compositionally biased region" description="Low complexity" evidence="5">
    <location>
        <begin position="24"/>
        <end position="39"/>
    </location>
</feature>
<dbReference type="RefSeq" id="XP_013250744.1">
    <property type="nucleotide sequence ID" value="XM_013395290.1"/>
</dbReference>
<feature type="compositionally biased region" description="Basic and acidic residues" evidence="5">
    <location>
        <begin position="40"/>
        <end position="53"/>
    </location>
</feature>
<keyword evidence="8" id="KW-1185">Reference proteome</keyword>
<evidence type="ECO:0000256" key="2">
    <source>
        <dbReference type="ARBA" id="ARBA00022692"/>
    </source>
</evidence>
<dbReference type="GO" id="GO:0015095">
    <property type="term" value="F:magnesium ion transmembrane transporter activity"/>
    <property type="evidence" value="ECO:0007669"/>
    <property type="project" value="InterPro"/>
</dbReference>
<dbReference type="Pfam" id="PF05653">
    <property type="entry name" value="Mg_trans_NIPA"/>
    <property type="match status" value="1"/>
</dbReference>
<keyword evidence="3 6" id="KW-1133">Transmembrane helix</keyword>
<feature type="compositionally biased region" description="Polar residues" evidence="5">
    <location>
        <begin position="714"/>
        <end position="740"/>
    </location>
</feature>
<feature type="transmembrane region" description="Helical" evidence="6">
    <location>
        <begin position="522"/>
        <end position="546"/>
    </location>
</feature>
<evidence type="ECO:0000313" key="8">
    <source>
        <dbReference type="Proteomes" id="UP000018050"/>
    </source>
</evidence>
<evidence type="ECO:0000256" key="5">
    <source>
        <dbReference type="SAM" id="MobiDB-lite"/>
    </source>
</evidence>
<proteinExistence type="predicted"/>
<accession>U6GG10</accession>
<comment type="subcellular location">
    <subcellularLocation>
        <location evidence="1">Membrane</location>
        <topology evidence="1">Multi-pass membrane protein</topology>
    </subcellularLocation>
</comment>
<sequence length="787" mass="84288">MTTHLQGRSSRGPGTIARSLTTLSSFGPSSSSSSSIRSSSKAEPDAIELHEWKPTPAPEKSSRSSPSRQDVQQHAASNASTPPVVGHGGAFLRWLRGKSGGVWWGPLFLLLLFLLLIPNSPSAAEAAASEPSKESLVGAWLEGNGATDEERFETPEGAPEQGRGTPEVGTVPTAEEEVPRAPTRRLSGISAWAADIEASLRLSPRLSLYLGVFLTLSGSLLMAGGSTLMKLGLSVEEIDSLRGQSCDQQWLWGFAGEPGSLLVARAPYVAGACMHVVALGFAPASVLSPMNSIGLIANAVASATVLKEPFGFQELLFTGGCAFGVFLCACASVLPRTEFVDLGSDFDSRYIGLYSWRDPWYLAFLGLCCGLGFGALVYLNSVESALLEEKEQQLLRQSDRDIALITHNSSPTHELHPLPLQFLSLSLCYGFLAGLVGSQCILEVKEIGTCARYGLTQSSIWFSPQPYLVCCFLGLSVWMQIHFLNLGLARGDATTIVPTYYVVWTFFGTLGGFAKFHEVQGFSAGALVLFGLGFGLTAICIILLAVQEMRNLRKYVDQQVPEIDDEEADLATQDLVEQRLSKRVTFAMGMFPISSLGRTAGRRRFRPVYQRFRRTRSTASDTALGDAYGELTLGSTSVAGAYTLPPNLHFPRRSTDVTALQHGRSSGEVGDTQGVPLRPVVTYSSGGGGGGSSSSSSSNGGVMGAPADPLSRMSLGSTSSAQLSNPYSGKPTGATTTMMHSPSHYHMPPSLRSSLRSEFSTVVVPEEQDFNLVWFAKQQQKGLFSQQ</sequence>
<evidence type="ECO:0000256" key="6">
    <source>
        <dbReference type="SAM" id="Phobius"/>
    </source>
</evidence>
<reference evidence="7" key="1">
    <citation type="submission" date="2013-10" db="EMBL/GenBank/DDBJ databases">
        <title>Genomic analysis of the causative agents of coccidiosis in chickens.</title>
        <authorList>
            <person name="Reid A.J."/>
            <person name="Blake D."/>
            <person name="Billington K."/>
            <person name="Browne H."/>
            <person name="Dunn M."/>
            <person name="Hung S."/>
            <person name="Kawahara F."/>
            <person name="Miranda-Saavedra D."/>
            <person name="Mourier T."/>
            <person name="Nagra H."/>
            <person name="Otto T.D."/>
            <person name="Rawlings N."/>
            <person name="Sanchez A."/>
            <person name="Sanders M."/>
            <person name="Subramaniam C."/>
            <person name="Tay Y."/>
            <person name="Dear P."/>
            <person name="Doerig C."/>
            <person name="Gruber A."/>
            <person name="Parkinson J."/>
            <person name="Shirley M."/>
            <person name="Wan K.L."/>
            <person name="Berriman M."/>
            <person name="Tomley F."/>
            <person name="Pain A."/>
        </authorList>
    </citation>
    <scope>NUCLEOTIDE SEQUENCE</scope>
    <source>
        <strain evidence="7">Houghton</strain>
    </source>
</reference>
<evidence type="ECO:0000313" key="7">
    <source>
        <dbReference type="EMBL" id="CDI79100.1"/>
    </source>
</evidence>
<feature type="transmembrane region" description="Helical" evidence="6">
    <location>
        <begin position="360"/>
        <end position="379"/>
    </location>
</feature>
<feature type="region of interest" description="Disordered" evidence="5">
    <location>
        <begin position="656"/>
        <end position="751"/>
    </location>
</feature>
<feature type="transmembrane region" description="Helical" evidence="6">
    <location>
        <begin position="315"/>
        <end position="334"/>
    </location>
</feature>
<dbReference type="GeneID" id="25272106"/>
<feature type="transmembrane region" description="Helical" evidence="6">
    <location>
        <begin position="464"/>
        <end position="484"/>
    </location>
</feature>
<keyword evidence="4 6" id="KW-0472">Membrane</keyword>
<name>U6GG10_EIMAC</name>
<reference evidence="7" key="2">
    <citation type="submission" date="2013-10" db="EMBL/GenBank/DDBJ databases">
        <authorList>
            <person name="Aslett M."/>
        </authorList>
    </citation>
    <scope>NUCLEOTIDE SEQUENCE</scope>
    <source>
        <strain evidence="7">Houghton</strain>
    </source>
</reference>
<feature type="region of interest" description="Disordered" evidence="5">
    <location>
        <begin position="1"/>
        <end position="83"/>
    </location>
</feature>
<dbReference type="InterPro" id="IPR008521">
    <property type="entry name" value="Mg_trans_NIPA"/>
</dbReference>
<keyword evidence="2 6" id="KW-0812">Transmembrane</keyword>
<evidence type="ECO:0000256" key="1">
    <source>
        <dbReference type="ARBA" id="ARBA00004141"/>
    </source>
</evidence>
<dbReference type="Proteomes" id="UP000018050">
    <property type="component" value="Unassembled WGS sequence"/>
</dbReference>
<gene>
    <name evidence="7" type="ORF">EAH_00040360</name>
</gene>
<feature type="transmembrane region" description="Helical" evidence="6">
    <location>
        <begin position="496"/>
        <end position="516"/>
    </location>
</feature>
<dbReference type="PANTHER" id="PTHR12570">
    <property type="match status" value="1"/>
</dbReference>
<dbReference type="EMBL" id="HG670974">
    <property type="protein sequence ID" value="CDI79100.1"/>
    <property type="molecule type" value="Genomic_DNA"/>
</dbReference>
<feature type="compositionally biased region" description="Polar residues" evidence="5">
    <location>
        <begin position="63"/>
        <end position="81"/>
    </location>
</feature>
<feature type="transmembrane region" description="Helical" evidence="6">
    <location>
        <begin position="101"/>
        <end position="117"/>
    </location>
</feature>
<dbReference type="PANTHER" id="PTHR12570:SF9">
    <property type="entry name" value="MAGNESIUM TRANSPORTER NIPA8-RELATED"/>
    <property type="match status" value="1"/>
</dbReference>
<organism evidence="7 8">
    <name type="scientific">Eimeria acervulina</name>
    <name type="common">Coccidian parasite</name>
    <dbReference type="NCBI Taxonomy" id="5801"/>
    <lineage>
        <taxon>Eukaryota</taxon>
        <taxon>Sar</taxon>
        <taxon>Alveolata</taxon>
        <taxon>Apicomplexa</taxon>
        <taxon>Conoidasida</taxon>
        <taxon>Coccidia</taxon>
        <taxon>Eucoccidiorida</taxon>
        <taxon>Eimeriorina</taxon>
        <taxon>Eimeriidae</taxon>
        <taxon>Eimeria</taxon>
    </lineage>
</organism>
<protein>
    <recommendedName>
        <fullName evidence="9">DUF803 domain-containing protein</fullName>
    </recommendedName>
</protein>
<feature type="region of interest" description="Disordered" evidence="5">
    <location>
        <begin position="145"/>
        <end position="180"/>
    </location>
</feature>
<evidence type="ECO:0000256" key="4">
    <source>
        <dbReference type="ARBA" id="ARBA00023136"/>
    </source>
</evidence>
<feature type="transmembrane region" description="Helical" evidence="6">
    <location>
        <begin position="206"/>
        <end position="224"/>
    </location>
</feature>